<evidence type="ECO:0000313" key="5">
    <source>
        <dbReference type="Proteomes" id="UP000095332"/>
    </source>
</evidence>
<evidence type="ECO:0000313" key="3">
    <source>
        <dbReference type="EMBL" id="MRY83611.1"/>
    </source>
</evidence>
<accession>A0A174QW03</accession>
<feature type="domain" description="AMP-dependent synthetase/ligase" evidence="1">
    <location>
        <begin position="130"/>
        <end position="341"/>
    </location>
</feature>
<evidence type="ECO:0000259" key="1">
    <source>
        <dbReference type="Pfam" id="PF00501"/>
    </source>
</evidence>
<name>A0A174QW03_PARDI</name>
<evidence type="ECO:0000313" key="2">
    <source>
        <dbReference type="EMBL" id="CUP76111.1"/>
    </source>
</evidence>
<dbReference type="Gene3D" id="3.40.50.12780">
    <property type="entry name" value="N-terminal domain of ligase-like"/>
    <property type="match status" value="1"/>
</dbReference>
<organism evidence="2 5">
    <name type="scientific">Parabacteroides distasonis</name>
    <dbReference type="NCBI Taxonomy" id="823"/>
    <lineage>
        <taxon>Bacteria</taxon>
        <taxon>Pseudomonadati</taxon>
        <taxon>Bacteroidota</taxon>
        <taxon>Bacteroidia</taxon>
        <taxon>Bacteroidales</taxon>
        <taxon>Tannerellaceae</taxon>
        <taxon>Parabacteroides</taxon>
    </lineage>
</organism>
<keyword evidence="2" id="KW-0436">Ligase</keyword>
<dbReference type="EMBL" id="WKMW01000004">
    <property type="protein sequence ID" value="MRY83611.1"/>
    <property type="molecule type" value="Genomic_DNA"/>
</dbReference>
<dbReference type="PROSITE" id="PS00455">
    <property type="entry name" value="AMP_BINDING"/>
    <property type="match status" value="1"/>
</dbReference>
<dbReference type="Proteomes" id="UP000095332">
    <property type="component" value="Unassembled WGS sequence"/>
</dbReference>
<dbReference type="EMBL" id="WKMX01000011">
    <property type="protein sequence ID" value="MRZ06902.1"/>
    <property type="molecule type" value="Genomic_DNA"/>
</dbReference>
<dbReference type="EC" id="6.2.1.-" evidence="2"/>
<evidence type="ECO:0000313" key="7">
    <source>
        <dbReference type="Proteomes" id="UP000471216"/>
    </source>
</evidence>
<dbReference type="SUPFAM" id="SSF56801">
    <property type="entry name" value="Acetyl-CoA synthetase-like"/>
    <property type="match status" value="1"/>
</dbReference>
<evidence type="ECO:0000313" key="6">
    <source>
        <dbReference type="Proteomes" id="UP000450599"/>
    </source>
</evidence>
<reference evidence="2 5" key="1">
    <citation type="submission" date="2015-09" db="EMBL/GenBank/DDBJ databases">
        <authorList>
            <consortium name="Pathogen Informatics"/>
        </authorList>
    </citation>
    <scope>NUCLEOTIDE SEQUENCE [LARGE SCALE GENOMIC DNA]</scope>
    <source>
        <strain evidence="2 5">2789STDY5834948</strain>
    </source>
</reference>
<proteinExistence type="predicted"/>
<dbReference type="RefSeq" id="WP_057327842.1">
    <property type="nucleotide sequence ID" value="NZ_CZBM01000002.1"/>
</dbReference>
<protein>
    <submittedName>
        <fullName evidence="3">AMP-binding protein</fullName>
    </submittedName>
    <submittedName>
        <fullName evidence="2">Short-chain-fatty-acid--CoA ligase</fullName>
        <ecNumber evidence="2">6.2.1.-</ecNumber>
    </submittedName>
</protein>
<dbReference type="PANTHER" id="PTHR24096">
    <property type="entry name" value="LONG-CHAIN-FATTY-ACID--COA LIGASE"/>
    <property type="match status" value="1"/>
</dbReference>
<dbReference type="Pfam" id="PF00501">
    <property type="entry name" value="AMP-binding"/>
    <property type="match status" value="1"/>
</dbReference>
<dbReference type="PANTHER" id="PTHR24096:SF267">
    <property type="entry name" value="MALONATE--COA LIGASE ACSF3, MITOCHONDRIAL"/>
    <property type="match status" value="1"/>
</dbReference>
<sequence>MYLNINKHDSSSIAAVDDSGDELSYGSLCLFCKEFAEVLPNRTLVFILSENSIASLLGYVACVNNHVVPLILSCCTEKGLLDKLIEIYQPEYLWLPESMMENYRYEEKIFGKYHYALLRTGRTSFPMYPDLSLLLPTSGTTGSPKLVRHSYENLEASALNVATLFELTSSQRAMGTLPMHYTMGLSVVSSHLLVGAMVILSNRSLLDGEYWEMVKRYKATSFTGVPYSYEILTRLRFTRMRLPDMRIITQGGGKMTEEQFRLYTEYAKNNGKKFIPTYGQTEGTSRMAYLPHPLAQSKVCSIGIAVPNGKLSVIDDNGAEIMEPEAEGEMVYEGKNVTLGYATCGEDLIKGDENHGVLHTGDMVRRDADGCYFIIGRKKRFLKIYGLRIGLDEIETLVKERFKTDCVCMGNDELLKIVITAANGDDVVRFIEEKTGLFHQCIKVIKLEAIPHAESGKVDMNKLNGL</sequence>
<dbReference type="AlphaFoldDB" id="A0A174QW03"/>
<dbReference type="EMBL" id="CZBM01000002">
    <property type="protein sequence ID" value="CUP76111.1"/>
    <property type="molecule type" value="Genomic_DNA"/>
</dbReference>
<gene>
    <name evidence="2" type="primary">fadK_1</name>
    <name evidence="2" type="ORF">ERS852560_00647</name>
    <name evidence="4" type="ORF">GKD54_11825</name>
    <name evidence="3" type="ORF">GKD58_04890</name>
</gene>
<dbReference type="InterPro" id="IPR000873">
    <property type="entry name" value="AMP-dep_synth/lig_dom"/>
</dbReference>
<reference evidence="6 7" key="2">
    <citation type="journal article" date="2019" name="Nat. Med.">
        <title>A library of human gut bacterial isolates paired with longitudinal multiomics data enables mechanistic microbiome research.</title>
        <authorList>
            <person name="Poyet M."/>
            <person name="Groussin M."/>
            <person name="Gibbons S.M."/>
            <person name="Avila-Pacheco J."/>
            <person name="Jiang X."/>
            <person name="Kearney S.M."/>
            <person name="Perrotta A.R."/>
            <person name="Berdy B."/>
            <person name="Zhao S."/>
            <person name="Lieberman T.D."/>
            <person name="Swanson P.K."/>
            <person name="Smith M."/>
            <person name="Roesemann S."/>
            <person name="Alexander J.E."/>
            <person name="Rich S.A."/>
            <person name="Livny J."/>
            <person name="Vlamakis H."/>
            <person name="Clish C."/>
            <person name="Bullock K."/>
            <person name="Deik A."/>
            <person name="Scott J."/>
            <person name="Pierce K.A."/>
            <person name="Xavier R.J."/>
            <person name="Alm E.J."/>
        </authorList>
    </citation>
    <scope>NUCLEOTIDE SEQUENCE [LARGE SCALE GENOMIC DNA]</scope>
    <source>
        <strain evidence="4 7">BIOML-A10</strain>
        <strain evidence="3 6">BIOML-A11</strain>
    </source>
</reference>
<dbReference type="InterPro" id="IPR020845">
    <property type="entry name" value="AMP-binding_CS"/>
</dbReference>
<dbReference type="InterPro" id="IPR042099">
    <property type="entry name" value="ANL_N_sf"/>
</dbReference>
<dbReference type="Proteomes" id="UP000450599">
    <property type="component" value="Unassembled WGS sequence"/>
</dbReference>
<dbReference type="GO" id="GO:0016405">
    <property type="term" value="F:CoA-ligase activity"/>
    <property type="evidence" value="ECO:0007669"/>
    <property type="project" value="TreeGrafter"/>
</dbReference>
<evidence type="ECO:0000313" key="4">
    <source>
        <dbReference type="EMBL" id="MRZ06902.1"/>
    </source>
</evidence>
<dbReference type="Proteomes" id="UP000471216">
    <property type="component" value="Unassembled WGS sequence"/>
</dbReference>